<dbReference type="InterPro" id="IPR004843">
    <property type="entry name" value="Calcineurin-like_PHP"/>
</dbReference>
<comment type="similarity">
    <text evidence="4">Belongs to the cyclic nucleotide phosphodiesterase class-III family.</text>
</comment>
<dbReference type="RefSeq" id="WP_066164047.1">
    <property type="nucleotide sequence ID" value="NZ_CP136137.1"/>
</dbReference>
<organism evidence="6 7">
    <name type="scientific">Gordonia hydrophobica</name>
    <dbReference type="NCBI Taxonomy" id="40516"/>
    <lineage>
        <taxon>Bacteria</taxon>
        <taxon>Bacillati</taxon>
        <taxon>Actinomycetota</taxon>
        <taxon>Actinomycetes</taxon>
        <taxon>Mycobacteriales</taxon>
        <taxon>Gordoniaceae</taxon>
        <taxon>Gordonia</taxon>
    </lineage>
</organism>
<dbReference type="PANTHER" id="PTHR42988">
    <property type="entry name" value="PHOSPHOHYDROLASE"/>
    <property type="match status" value="1"/>
</dbReference>
<dbReference type="SUPFAM" id="SSF56300">
    <property type="entry name" value="Metallo-dependent phosphatases"/>
    <property type="match status" value="1"/>
</dbReference>
<evidence type="ECO:0000256" key="1">
    <source>
        <dbReference type="ARBA" id="ARBA00022723"/>
    </source>
</evidence>
<keyword evidence="7" id="KW-1185">Reference proteome</keyword>
<feature type="domain" description="Calcineurin-like phosphoesterase" evidence="5">
    <location>
        <begin position="4"/>
        <end position="192"/>
    </location>
</feature>
<evidence type="ECO:0000313" key="6">
    <source>
        <dbReference type="EMBL" id="WYY09077.1"/>
    </source>
</evidence>
<evidence type="ECO:0000256" key="2">
    <source>
        <dbReference type="ARBA" id="ARBA00022801"/>
    </source>
</evidence>
<evidence type="ECO:0000256" key="4">
    <source>
        <dbReference type="ARBA" id="ARBA00025742"/>
    </source>
</evidence>
<dbReference type="InterPro" id="IPR050884">
    <property type="entry name" value="CNP_phosphodiesterase-III"/>
</dbReference>
<protein>
    <submittedName>
        <fullName evidence="6">Metallophosphoesterase</fullName>
    </submittedName>
</protein>
<dbReference type="Pfam" id="PF00149">
    <property type="entry name" value="Metallophos"/>
    <property type="match status" value="1"/>
</dbReference>
<dbReference type="Gene3D" id="3.60.21.10">
    <property type="match status" value="1"/>
</dbReference>
<dbReference type="PANTHER" id="PTHR42988:SF2">
    <property type="entry name" value="CYCLIC NUCLEOTIDE PHOSPHODIESTERASE CBUA0032-RELATED"/>
    <property type="match status" value="1"/>
</dbReference>
<gene>
    <name evidence="6" type="ORF">RVF87_08490</name>
</gene>
<reference evidence="6 7" key="1">
    <citation type="journal article" date="2023" name="Virus Evol.">
        <title>Computational host range prediction-The good, the bad, and the ugly.</title>
        <authorList>
            <person name="Howell A.A."/>
            <person name="Versoza C.J."/>
            <person name="Pfeifer S.P."/>
        </authorList>
    </citation>
    <scope>NUCLEOTIDE SEQUENCE [LARGE SCALE GENOMIC DNA]</scope>
    <source>
        <strain evidence="6 7">1610/1b</strain>
    </source>
</reference>
<evidence type="ECO:0000259" key="5">
    <source>
        <dbReference type="Pfam" id="PF00149"/>
    </source>
</evidence>
<keyword evidence="2" id="KW-0378">Hydrolase</keyword>
<accession>A0ABZ2U674</accession>
<name>A0ABZ2U674_9ACTN</name>
<evidence type="ECO:0000313" key="7">
    <source>
        <dbReference type="Proteomes" id="UP001479933"/>
    </source>
</evidence>
<dbReference type="InterPro" id="IPR029052">
    <property type="entry name" value="Metallo-depent_PP-like"/>
</dbReference>
<dbReference type="Proteomes" id="UP001479933">
    <property type="component" value="Chromosome"/>
</dbReference>
<evidence type="ECO:0000256" key="3">
    <source>
        <dbReference type="ARBA" id="ARBA00023004"/>
    </source>
</evidence>
<proteinExistence type="inferred from homology"/>
<sequence length="249" mass="26635">MFVVAQISDLHFDGTTDRRKRVAAVMDYLNGRCGGPRNIDALLVTGDIADEGLPEEYREAVEALSTDIPTLMTLGNHDDRTAFNSVVYDMESCSEPVNSALRLDGLLILALDSSISGRSDGYLARGTLDWARTQIAEADPGTAVLVGFHHPALPIGIPFIDDRCQLDPALLAEFIDEHPTIVGTVSGHAHTPAATMFAGRPHIVAPGVASTLNLPFEGTDVVNTVQRPGVAFHLIDDGALTTHFRGIPS</sequence>
<dbReference type="EMBL" id="CP136137">
    <property type="protein sequence ID" value="WYY09077.1"/>
    <property type="molecule type" value="Genomic_DNA"/>
</dbReference>
<keyword evidence="3" id="KW-0408">Iron</keyword>
<keyword evidence="1" id="KW-0479">Metal-binding</keyword>